<dbReference type="OrthoDB" id="9823265at2"/>
<dbReference type="Proteomes" id="UP000218023">
    <property type="component" value="Unassembled WGS sequence"/>
</dbReference>
<comment type="caution">
    <text evidence="3">The sequence shown here is derived from an EMBL/GenBank/DDBJ whole genome shotgun (WGS) entry which is preliminary data.</text>
</comment>
<reference evidence="3 4" key="1">
    <citation type="submission" date="2017-09" db="EMBL/GenBank/DDBJ databases">
        <title>Paracoccus alkalisoli sp. nov., isolated from saline alkaline soil.</title>
        <authorList>
            <person name="Dong X."/>
            <person name="Zhang G."/>
        </authorList>
    </citation>
    <scope>NUCLEOTIDE SEQUENCE [LARGE SCALE GENOMIC DNA]</scope>
    <source>
        <strain evidence="3 4">WN007</strain>
    </source>
</reference>
<evidence type="ECO:0000256" key="2">
    <source>
        <dbReference type="SAM" id="SignalP"/>
    </source>
</evidence>
<dbReference type="AlphaFoldDB" id="A0A2A2GMH6"/>
<dbReference type="RefSeq" id="WP_095639072.1">
    <property type="nucleotide sequence ID" value="NZ_NSJZ01000002.1"/>
</dbReference>
<sequence length="552" mass="58927">MRLICPLNVALVIFASTGPAPAQIGGQAPPQLFSVTTSGPAAVAGRADLRFEGIAFPVGSDTLLTSASAIGNPAQFRPLVQFAQGSVPDRSIALAERAGGAQSFTATAVPSSGPAPAVALLRNEQQPALNPLRLSACGTGSAQLRLLAGTDIAVAPVLSGGVVTHFRLMQQVTWDAARALGAPALDGEGRVVGLLTDATADGQQVAITPIAAITQLLPRDTPIACDPRVNTRDLANLLETTDELLERVRIVEERLEAQSVQIEDTGRAVNVVISGLADVADVLPTLAAARANQQDIGPILETLSEKLKPAQPLVRTVTSISTILQRPTWTTKAKIADRSLTLTFTYRMQLPGRAFSPTLRLCTRVVAPYQGNRESDQYFRTPNFYAAAVRTDPGRLVRCKEVIVNVPDRDSPSEWGEYRAELYLSDFEYDFRQYTEGRNWIDPDYEWNRIIFIALVKPGADAQGQGGGADLQGGTVVQRALIRLPDIGDSVATALPVECRAFDSDQEVIDFLAERRPPVSPSDLSNTGFDDVSGLELDPANASDECVLSSAP</sequence>
<protein>
    <submittedName>
        <fullName evidence="3">Uncharacterized protein</fullName>
    </submittedName>
</protein>
<accession>A0A2A2GMH6</accession>
<proteinExistence type="predicted"/>
<keyword evidence="2" id="KW-0732">Signal</keyword>
<evidence type="ECO:0000313" key="4">
    <source>
        <dbReference type="Proteomes" id="UP000218023"/>
    </source>
</evidence>
<organism evidence="3 4">
    <name type="scientific">Paracoccus salipaludis</name>
    <dbReference type="NCBI Taxonomy" id="2032623"/>
    <lineage>
        <taxon>Bacteria</taxon>
        <taxon>Pseudomonadati</taxon>
        <taxon>Pseudomonadota</taxon>
        <taxon>Alphaproteobacteria</taxon>
        <taxon>Rhodobacterales</taxon>
        <taxon>Paracoccaceae</taxon>
        <taxon>Paracoccus</taxon>
    </lineage>
</organism>
<name>A0A2A2GMH6_9RHOB</name>
<feature type="signal peptide" evidence="2">
    <location>
        <begin position="1"/>
        <end position="22"/>
    </location>
</feature>
<feature type="region of interest" description="Disordered" evidence="1">
    <location>
        <begin position="518"/>
        <end position="552"/>
    </location>
</feature>
<dbReference type="EMBL" id="NSJZ01000002">
    <property type="protein sequence ID" value="PAU98390.1"/>
    <property type="molecule type" value="Genomic_DNA"/>
</dbReference>
<gene>
    <name evidence="3" type="ORF">CK240_04230</name>
</gene>
<evidence type="ECO:0000256" key="1">
    <source>
        <dbReference type="SAM" id="MobiDB-lite"/>
    </source>
</evidence>
<evidence type="ECO:0000313" key="3">
    <source>
        <dbReference type="EMBL" id="PAU98390.1"/>
    </source>
</evidence>
<keyword evidence="4" id="KW-1185">Reference proteome</keyword>
<feature type="chain" id="PRO_5012177805" evidence="2">
    <location>
        <begin position="23"/>
        <end position="552"/>
    </location>
</feature>